<feature type="binding site" evidence="12">
    <location>
        <position position="215"/>
    </location>
    <ligand>
        <name>ATP</name>
        <dbReference type="ChEBI" id="CHEBI:30616"/>
    </ligand>
</feature>
<evidence type="ECO:0000256" key="2">
    <source>
        <dbReference type="ARBA" id="ARBA00012035"/>
    </source>
</evidence>
<dbReference type="InterPro" id="IPR011611">
    <property type="entry name" value="PfkB_dom"/>
</dbReference>
<sequence length="359" mass="38853">MPLRTISVLGGVVQDLSTIVDRLPEDGETFTASSFTTQPGGQGANSAVAVYRLSRPNPKNSSKMAPAEEGAGEEVLDDDDLQVRMVGAVGTDDFGPPLRQNLMNCGVNVDGVQVMEGESTMVANIIIEAGNGANRILQFPGATHALMPSDFMTLESLGGGVAPDLVILQLELRRETIEQAIETAYRNGVEILINLSPPRYLMPEFYPMIAHLVMNEREATMLSDCDPQDIGDRTPWTDVAEYFLNLRVQNVVVTLGENGAYYSNEFGSGYVEAEKNCTVLDTSGAGDTFVGAYAAQYMAQKKKGQWDIEAAVKYGCKASACVIEHVGTLIPIPWADEIDIVRHPNEAEDDEMADHTDGI</sequence>
<comment type="caution">
    <text evidence="15">The sequence shown here is derived from an EMBL/GenBank/DDBJ whole genome shotgun (WGS) entry which is preliminary data.</text>
</comment>
<evidence type="ECO:0000256" key="11">
    <source>
        <dbReference type="ARBA" id="ARBA00023277"/>
    </source>
</evidence>
<evidence type="ECO:0000313" key="15">
    <source>
        <dbReference type="EMBL" id="KAF7502386.1"/>
    </source>
</evidence>
<keyword evidence="9 12" id="KW-0460">Magnesium</keyword>
<comment type="cofactor">
    <cofactor evidence="12">
        <name>Mg(2+)</name>
        <dbReference type="ChEBI" id="CHEBI:18420"/>
    </cofactor>
    <text evidence="12">Requires a divalent cation, most likely magnesium in vivo, as an electrophilic catalyst to aid phosphoryl group transfer. It is the chelate of the metal and the nucleotide that is the actual substrate.</text>
</comment>
<feature type="binding site" evidence="12">
    <location>
        <begin position="286"/>
        <end position="287"/>
    </location>
    <ligand>
        <name>ATP</name>
        <dbReference type="ChEBI" id="CHEBI:30616"/>
    </ligand>
</feature>
<feature type="binding site" evidence="12">
    <location>
        <position position="327"/>
    </location>
    <ligand>
        <name>K(+)</name>
        <dbReference type="ChEBI" id="CHEBI:29103"/>
    </ligand>
</feature>
<keyword evidence="8 12" id="KW-0067">ATP-binding</keyword>
<feature type="binding site" evidence="12">
    <location>
        <position position="171"/>
    </location>
    <ligand>
        <name>substrate</name>
    </ligand>
</feature>
<dbReference type="GO" id="GO:0005524">
    <property type="term" value="F:ATP binding"/>
    <property type="evidence" value="ECO:0007669"/>
    <property type="project" value="UniProtKB-UniRule"/>
</dbReference>
<comment type="subunit">
    <text evidence="12">Homodimer.</text>
</comment>
<dbReference type="PROSITE" id="PS00584">
    <property type="entry name" value="PFKB_KINASES_2"/>
    <property type="match status" value="1"/>
</dbReference>
<dbReference type="CDD" id="cd01174">
    <property type="entry name" value="ribokinase"/>
    <property type="match status" value="1"/>
</dbReference>
<keyword evidence="11 12" id="KW-0119">Carbohydrate metabolism</keyword>
<dbReference type="GO" id="GO:0005737">
    <property type="term" value="C:cytoplasm"/>
    <property type="evidence" value="ECO:0007669"/>
    <property type="project" value="UniProtKB-SubCell"/>
</dbReference>
<dbReference type="PRINTS" id="PR00990">
    <property type="entry name" value="RIBOKINASE"/>
</dbReference>
<evidence type="ECO:0000313" key="16">
    <source>
        <dbReference type="Proteomes" id="UP000606974"/>
    </source>
</evidence>
<dbReference type="EMBL" id="JAACFV010000260">
    <property type="protein sequence ID" value="KAF7502386.1"/>
    <property type="molecule type" value="Genomic_DNA"/>
</dbReference>
<feature type="binding site" evidence="12">
    <location>
        <position position="322"/>
    </location>
    <ligand>
        <name>K(+)</name>
        <dbReference type="ChEBI" id="CHEBI:29103"/>
    </ligand>
</feature>
<gene>
    <name evidence="15" type="ORF">GJ744_005964</name>
</gene>
<feature type="region of interest" description="Disordered" evidence="13">
    <location>
        <begin position="55"/>
        <end position="75"/>
    </location>
</feature>
<evidence type="ECO:0000256" key="4">
    <source>
        <dbReference type="ARBA" id="ARBA00022679"/>
    </source>
</evidence>
<dbReference type="InterPro" id="IPR029056">
    <property type="entry name" value="Ribokinase-like"/>
</dbReference>
<dbReference type="Pfam" id="PF00294">
    <property type="entry name" value="PfkB"/>
    <property type="match status" value="1"/>
</dbReference>
<keyword evidence="12" id="KW-0963">Cytoplasm</keyword>
<dbReference type="GO" id="GO:0046872">
    <property type="term" value="F:metal ion binding"/>
    <property type="evidence" value="ECO:0007669"/>
    <property type="project" value="UniProtKB-KW"/>
</dbReference>
<dbReference type="AlphaFoldDB" id="A0A8H7A874"/>
<comment type="subcellular location">
    <subcellularLocation>
        <location evidence="12">Cytoplasm</location>
    </subcellularLocation>
    <subcellularLocation>
        <location evidence="12">Nucleus</location>
    </subcellularLocation>
</comment>
<dbReference type="GO" id="GO:0019303">
    <property type="term" value="P:D-ribose catabolic process"/>
    <property type="evidence" value="ECO:0007669"/>
    <property type="project" value="UniProtKB-UniRule"/>
</dbReference>
<feature type="domain" description="Carbohydrate kinase PfkB" evidence="14">
    <location>
        <begin position="6"/>
        <end position="334"/>
    </location>
</feature>
<evidence type="ECO:0000259" key="14">
    <source>
        <dbReference type="Pfam" id="PF00294"/>
    </source>
</evidence>
<keyword evidence="4 12" id="KW-0808">Transferase</keyword>
<dbReference type="InterPro" id="IPR011877">
    <property type="entry name" value="Ribokinase"/>
</dbReference>
<evidence type="ECO:0000256" key="3">
    <source>
        <dbReference type="ARBA" id="ARBA00016943"/>
    </source>
</evidence>
<comment type="pathway">
    <text evidence="12">Carbohydrate metabolism; D-ribose degradation; D-ribose 5-phosphate from beta-D-ribopyranose: step 2/2.</text>
</comment>
<feature type="binding site" evidence="12">
    <location>
        <position position="283"/>
    </location>
    <ligand>
        <name>K(+)</name>
        <dbReference type="ChEBI" id="CHEBI:29103"/>
    </ligand>
</feature>
<evidence type="ECO:0000256" key="8">
    <source>
        <dbReference type="ARBA" id="ARBA00022840"/>
    </source>
</evidence>
<dbReference type="Gene3D" id="3.40.1190.20">
    <property type="match status" value="1"/>
</dbReference>
<feature type="binding site" evidence="12">
    <location>
        <begin position="13"/>
        <end position="15"/>
    </location>
    <ligand>
        <name>substrate</name>
    </ligand>
</feature>
<dbReference type="OrthoDB" id="4523379at2759"/>
<comment type="caution">
    <text evidence="12">Lacks conserved residue(s) required for the propagation of feature annotation.</text>
</comment>
<dbReference type="GO" id="GO:0005634">
    <property type="term" value="C:nucleus"/>
    <property type="evidence" value="ECO:0007669"/>
    <property type="project" value="UniProtKB-SubCell"/>
</dbReference>
<dbReference type="UniPathway" id="UPA00916">
    <property type="reaction ID" value="UER00889"/>
</dbReference>
<comment type="similarity">
    <text evidence="1">Belongs to the carbohydrate kinase pfkB family.</text>
</comment>
<keyword evidence="16" id="KW-1185">Reference proteome</keyword>
<dbReference type="PANTHER" id="PTHR10584:SF166">
    <property type="entry name" value="RIBOKINASE"/>
    <property type="match status" value="1"/>
</dbReference>
<evidence type="ECO:0000256" key="13">
    <source>
        <dbReference type="SAM" id="MobiDB-lite"/>
    </source>
</evidence>
<comment type="activity regulation">
    <text evidence="12">Activated by a monovalent cation that binds near, but not in, the active site. The most likely occupant of the site in vivo is potassium. Ion binding induces a conformational change that may alter substrate affinity.</text>
</comment>
<dbReference type="SUPFAM" id="SSF53613">
    <property type="entry name" value="Ribokinase-like"/>
    <property type="match status" value="1"/>
</dbReference>
<protein>
    <recommendedName>
        <fullName evidence="3 12">Ribokinase</fullName>
        <shortName evidence="12">RK</shortName>
        <ecNumber evidence="2 12">2.7.1.15</ecNumber>
    </recommendedName>
</protein>
<evidence type="ECO:0000256" key="12">
    <source>
        <dbReference type="HAMAP-Rule" id="MF_03215"/>
    </source>
</evidence>
<dbReference type="InterPro" id="IPR002173">
    <property type="entry name" value="Carboh/pur_kinase_PfkB_CS"/>
</dbReference>
<proteinExistence type="inferred from homology"/>
<evidence type="ECO:0000256" key="7">
    <source>
        <dbReference type="ARBA" id="ARBA00022777"/>
    </source>
</evidence>
<reference evidence="15" key="1">
    <citation type="submission" date="2020-02" db="EMBL/GenBank/DDBJ databases">
        <authorList>
            <person name="Palmer J.M."/>
        </authorList>
    </citation>
    <scope>NUCLEOTIDE SEQUENCE</scope>
    <source>
        <strain evidence="15">EPUS1.4</strain>
        <tissue evidence="15">Thallus</tissue>
    </source>
</reference>
<dbReference type="Proteomes" id="UP000606974">
    <property type="component" value="Unassembled WGS sequence"/>
</dbReference>
<dbReference type="PANTHER" id="PTHR10584">
    <property type="entry name" value="SUGAR KINASE"/>
    <property type="match status" value="1"/>
</dbReference>
<feature type="binding site" evidence="12">
    <location>
        <begin position="254"/>
        <end position="259"/>
    </location>
    <ligand>
        <name>ATP</name>
        <dbReference type="ChEBI" id="CHEBI:30616"/>
    </ligand>
</feature>
<dbReference type="HAMAP" id="MF_01987">
    <property type="entry name" value="Ribokinase"/>
    <property type="match status" value="1"/>
</dbReference>
<evidence type="ECO:0000256" key="5">
    <source>
        <dbReference type="ARBA" id="ARBA00022723"/>
    </source>
</evidence>
<feature type="binding site" evidence="12">
    <location>
        <position position="287"/>
    </location>
    <ligand>
        <name>substrate</name>
    </ligand>
</feature>
<name>A0A8H7A874_9EURO</name>
<keyword evidence="10 12" id="KW-0630">Potassium</keyword>
<evidence type="ECO:0000256" key="1">
    <source>
        <dbReference type="ARBA" id="ARBA00005380"/>
    </source>
</evidence>
<keyword evidence="12" id="KW-0539">Nucleus</keyword>
<evidence type="ECO:0000256" key="10">
    <source>
        <dbReference type="ARBA" id="ARBA00022958"/>
    </source>
</evidence>
<feature type="binding site" evidence="12">
    <location>
        <position position="325"/>
    </location>
    <ligand>
        <name>K(+)</name>
        <dbReference type="ChEBI" id="CHEBI:29103"/>
    </ligand>
</feature>
<comment type="function">
    <text evidence="12">Catalyzes the phosphorylation of ribose at O-5 in a reaction requiring ATP and magnesium. The resulting D-ribose-5-phosphate can then be used either for sythesis of nucleotides, histidine, and tryptophan, or as a component of the pentose phosphate pathway.</text>
</comment>
<keyword evidence="5 12" id="KW-0479">Metal-binding</keyword>
<dbReference type="GO" id="GO:0004747">
    <property type="term" value="F:ribokinase activity"/>
    <property type="evidence" value="ECO:0007669"/>
    <property type="project" value="UniProtKB-UniRule"/>
</dbReference>
<comment type="catalytic activity">
    <reaction evidence="12">
        <text>D-ribose + ATP = D-ribose 5-phosphate + ADP + H(+)</text>
        <dbReference type="Rhea" id="RHEA:13697"/>
        <dbReference type="ChEBI" id="CHEBI:15378"/>
        <dbReference type="ChEBI" id="CHEBI:30616"/>
        <dbReference type="ChEBI" id="CHEBI:47013"/>
        <dbReference type="ChEBI" id="CHEBI:78346"/>
        <dbReference type="ChEBI" id="CHEBI:456216"/>
        <dbReference type="EC" id="2.7.1.15"/>
    </reaction>
</comment>
<feature type="binding site" evidence="12">
    <location>
        <position position="281"/>
    </location>
    <ligand>
        <name>K(+)</name>
        <dbReference type="ChEBI" id="CHEBI:29103"/>
    </ligand>
</feature>
<keyword evidence="6 12" id="KW-0547">Nucleotide-binding</keyword>
<keyword evidence="7 12" id="KW-0418">Kinase</keyword>
<dbReference type="EC" id="2.7.1.15" evidence="2 12"/>
<feature type="active site" description="Proton acceptor" evidence="12">
    <location>
        <position position="287"/>
    </location>
</feature>
<evidence type="ECO:0000256" key="9">
    <source>
        <dbReference type="ARBA" id="ARBA00022842"/>
    </source>
</evidence>
<comment type="similarity">
    <text evidence="12">Belongs to the carbohydrate kinase PfkB family. Ribokinase subfamily.</text>
</comment>
<accession>A0A8H7A874</accession>
<dbReference type="InterPro" id="IPR002139">
    <property type="entry name" value="Ribo/fructo_kinase"/>
</dbReference>
<organism evidence="15 16">
    <name type="scientific">Endocarpon pusillum</name>
    <dbReference type="NCBI Taxonomy" id="364733"/>
    <lineage>
        <taxon>Eukaryota</taxon>
        <taxon>Fungi</taxon>
        <taxon>Dikarya</taxon>
        <taxon>Ascomycota</taxon>
        <taxon>Pezizomycotina</taxon>
        <taxon>Eurotiomycetes</taxon>
        <taxon>Chaetothyriomycetidae</taxon>
        <taxon>Verrucariales</taxon>
        <taxon>Verrucariaceae</taxon>
        <taxon>Endocarpon</taxon>
    </lineage>
</organism>
<evidence type="ECO:0000256" key="6">
    <source>
        <dbReference type="ARBA" id="ARBA00022741"/>
    </source>
</evidence>